<protein>
    <submittedName>
        <fullName evidence="2">Enterochelin esterase family protein</fullName>
    </submittedName>
</protein>
<dbReference type="InterPro" id="IPR014756">
    <property type="entry name" value="Ig_E-set"/>
</dbReference>
<dbReference type="AlphaFoldDB" id="A0A419VY83"/>
<dbReference type="InterPro" id="IPR029058">
    <property type="entry name" value="AB_hydrolase_fold"/>
</dbReference>
<dbReference type="RefSeq" id="WP_120274370.1">
    <property type="nucleotide sequence ID" value="NZ_RAPN01000002.1"/>
</dbReference>
<sequence>MMKKNLLAAFIAAVLLSFSAEAQQALWGAQQIISPQVNADNTVTFRIDAVNADTVQVVGDFTPKKKMKTPFGEFEVAGPANLEKGADGIWSYTSEALPSDLYTYNIIVDGFKSTDPNNVYMIRDVSSVFSIFIVPGDKGNLYSVKDVPHGTVARRWYDSPGNEMTRRMTIYTPPGYENSKESYPVLYLLHGMGGDEEAWINYGRTSQIMDNLIAQGKATPMIVVMTNGNVAQSAAPGESSLGFEKPNMMLPHTMDGKFEETFPEVIKFIESNYRVKTDKADRAIAGLSMGGFHSLHISRYYPNTFDYVGLFSAAILPNEGVKSALYEDFDGTLKAQMDNGYKLYWIGMGKSDFLYKSGVDFRAKLDSMGMKYTYMETEGGHTWTNWRVYLSEFAPQLFK</sequence>
<name>A0A419VY83_9BACT</name>
<dbReference type="SUPFAM" id="SSF81296">
    <property type="entry name" value="E set domains"/>
    <property type="match status" value="1"/>
</dbReference>
<organism evidence="2 3">
    <name type="scientific">Mangrovibacterium diazotrophicum</name>
    <dbReference type="NCBI Taxonomy" id="1261403"/>
    <lineage>
        <taxon>Bacteria</taxon>
        <taxon>Pseudomonadati</taxon>
        <taxon>Bacteroidota</taxon>
        <taxon>Bacteroidia</taxon>
        <taxon>Marinilabiliales</taxon>
        <taxon>Prolixibacteraceae</taxon>
        <taxon>Mangrovibacterium</taxon>
    </lineage>
</organism>
<keyword evidence="3" id="KW-1185">Reference proteome</keyword>
<proteinExistence type="predicted"/>
<dbReference type="InterPro" id="IPR050583">
    <property type="entry name" value="Mycobacterial_A85_antigen"/>
</dbReference>
<dbReference type="SUPFAM" id="SSF53474">
    <property type="entry name" value="alpha/beta-Hydrolases"/>
    <property type="match status" value="1"/>
</dbReference>
<evidence type="ECO:0000313" key="2">
    <source>
        <dbReference type="EMBL" id="RKD88187.1"/>
    </source>
</evidence>
<dbReference type="PANTHER" id="PTHR48098:SF1">
    <property type="entry name" value="DIACYLGLYCEROL ACYLTRANSFERASE_MYCOLYLTRANSFERASE AG85A"/>
    <property type="match status" value="1"/>
</dbReference>
<dbReference type="CDD" id="cd11294">
    <property type="entry name" value="E_set_Esterase_like_N"/>
    <property type="match status" value="1"/>
</dbReference>
<dbReference type="PANTHER" id="PTHR48098">
    <property type="entry name" value="ENTEROCHELIN ESTERASE-RELATED"/>
    <property type="match status" value="1"/>
</dbReference>
<accession>A0A419VY83</accession>
<evidence type="ECO:0000256" key="1">
    <source>
        <dbReference type="SAM" id="SignalP"/>
    </source>
</evidence>
<gene>
    <name evidence="2" type="ORF">BC643_3330</name>
</gene>
<dbReference type="InterPro" id="IPR000801">
    <property type="entry name" value="Esterase-like"/>
</dbReference>
<dbReference type="Gene3D" id="3.40.50.1820">
    <property type="entry name" value="alpha/beta hydrolase"/>
    <property type="match status" value="1"/>
</dbReference>
<dbReference type="Pfam" id="PF00756">
    <property type="entry name" value="Esterase"/>
    <property type="match status" value="1"/>
</dbReference>
<keyword evidence="1" id="KW-0732">Signal</keyword>
<feature type="signal peptide" evidence="1">
    <location>
        <begin position="1"/>
        <end position="22"/>
    </location>
</feature>
<evidence type="ECO:0000313" key="3">
    <source>
        <dbReference type="Proteomes" id="UP000283387"/>
    </source>
</evidence>
<dbReference type="OrthoDB" id="9803578at2"/>
<dbReference type="EMBL" id="RAPN01000002">
    <property type="protein sequence ID" value="RKD88187.1"/>
    <property type="molecule type" value="Genomic_DNA"/>
</dbReference>
<dbReference type="Proteomes" id="UP000283387">
    <property type="component" value="Unassembled WGS sequence"/>
</dbReference>
<reference evidence="2 3" key="1">
    <citation type="submission" date="2018-09" db="EMBL/GenBank/DDBJ databases">
        <title>Genomic Encyclopedia of Archaeal and Bacterial Type Strains, Phase II (KMG-II): from individual species to whole genera.</title>
        <authorList>
            <person name="Goeker M."/>
        </authorList>
    </citation>
    <scope>NUCLEOTIDE SEQUENCE [LARGE SCALE GENOMIC DNA]</scope>
    <source>
        <strain evidence="2 3">DSM 27148</strain>
    </source>
</reference>
<dbReference type="InterPro" id="IPR013783">
    <property type="entry name" value="Ig-like_fold"/>
</dbReference>
<feature type="chain" id="PRO_5019141318" evidence="1">
    <location>
        <begin position="23"/>
        <end position="399"/>
    </location>
</feature>
<comment type="caution">
    <text evidence="2">The sequence shown here is derived from an EMBL/GenBank/DDBJ whole genome shotgun (WGS) entry which is preliminary data.</text>
</comment>
<dbReference type="Gene3D" id="2.60.40.10">
    <property type="entry name" value="Immunoglobulins"/>
    <property type="match status" value="1"/>
</dbReference>
<dbReference type="GO" id="GO:0016747">
    <property type="term" value="F:acyltransferase activity, transferring groups other than amino-acyl groups"/>
    <property type="evidence" value="ECO:0007669"/>
    <property type="project" value="TreeGrafter"/>
</dbReference>